<name>A0A6G7XIF1_9MICO</name>
<reference evidence="8 9" key="1">
    <citation type="submission" date="2020-03" db="EMBL/GenBank/DDBJ databases">
        <title>Leucobacter sp. nov., isolated from beetles.</title>
        <authorList>
            <person name="Hyun D.-W."/>
            <person name="Bae J.-W."/>
        </authorList>
    </citation>
    <scope>NUCLEOTIDE SEQUENCE [LARGE SCALE GENOMIC DNA]</scope>
    <source>
        <strain evidence="8 9">HDW9C</strain>
    </source>
</reference>
<dbReference type="PANTHER" id="PTHR43133">
    <property type="entry name" value="RNA POLYMERASE ECF-TYPE SIGMA FACTO"/>
    <property type="match status" value="1"/>
</dbReference>
<keyword evidence="2" id="KW-0805">Transcription regulation</keyword>
<gene>
    <name evidence="8" type="ORF">G7068_15145</name>
</gene>
<accession>A0A6G7XIF1</accession>
<dbReference type="InterPro" id="IPR036388">
    <property type="entry name" value="WH-like_DNA-bd_sf"/>
</dbReference>
<dbReference type="KEGG" id="lvi:G7068_15145"/>
<dbReference type="InterPro" id="IPR007627">
    <property type="entry name" value="RNA_pol_sigma70_r2"/>
</dbReference>
<dbReference type="Gene3D" id="1.10.1740.10">
    <property type="match status" value="1"/>
</dbReference>
<evidence type="ECO:0000256" key="5">
    <source>
        <dbReference type="ARBA" id="ARBA00023163"/>
    </source>
</evidence>
<dbReference type="SUPFAM" id="SSF88946">
    <property type="entry name" value="Sigma2 domain of RNA polymerase sigma factors"/>
    <property type="match status" value="1"/>
</dbReference>
<dbReference type="GO" id="GO:0016987">
    <property type="term" value="F:sigma factor activity"/>
    <property type="evidence" value="ECO:0007669"/>
    <property type="project" value="UniProtKB-KW"/>
</dbReference>
<evidence type="ECO:0000256" key="3">
    <source>
        <dbReference type="ARBA" id="ARBA00023082"/>
    </source>
</evidence>
<evidence type="ECO:0000256" key="1">
    <source>
        <dbReference type="ARBA" id="ARBA00010641"/>
    </source>
</evidence>
<evidence type="ECO:0000256" key="4">
    <source>
        <dbReference type="ARBA" id="ARBA00023125"/>
    </source>
</evidence>
<dbReference type="Proteomes" id="UP000502677">
    <property type="component" value="Chromosome"/>
</dbReference>
<protein>
    <submittedName>
        <fullName evidence="8">RNA polymerase sigma factor</fullName>
    </submittedName>
</protein>
<feature type="domain" description="RNA polymerase sigma factor 70 region 4 type 2" evidence="7">
    <location>
        <begin position="129"/>
        <end position="176"/>
    </location>
</feature>
<evidence type="ECO:0000313" key="8">
    <source>
        <dbReference type="EMBL" id="QIK64394.1"/>
    </source>
</evidence>
<organism evidence="8 9">
    <name type="scientific">Leucobacter viscericola</name>
    <dbReference type="NCBI Taxonomy" id="2714935"/>
    <lineage>
        <taxon>Bacteria</taxon>
        <taxon>Bacillati</taxon>
        <taxon>Actinomycetota</taxon>
        <taxon>Actinomycetes</taxon>
        <taxon>Micrococcales</taxon>
        <taxon>Microbacteriaceae</taxon>
        <taxon>Leucobacter</taxon>
    </lineage>
</organism>
<evidence type="ECO:0000313" key="9">
    <source>
        <dbReference type="Proteomes" id="UP000502677"/>
    </source>
</evidence>
<dbReference type="SUPFAM" id="SSF88659">
    <property type="entry name" value="Sigma3 and sigma4 domains of RNA polymerase sigma factors"/>
    <property type="match status" value="1"/>
</dbReference>
<keyword evidence="3" id="KW-0731">Sigma factor</keyword>
<dbReference type="Gene3D" id="1.10.10.10">
    <property type="entry name" value="Winged helix-like DNA-binding domain superfamily/Winged helix DNA-binding domain"/>
    <property type="match status" value="1"/>
</dbReference>
<dbReference type="InterPro" id="IPR013325">
    <property type="entry name" value="RNA_pol_sigma_r2"/>
</dbReference>
<comment type="similarity">
    <text evidence="1">Belongs to the sigma-70 factor family. ECF subfamily.</text>
</comment>
<keyword evidence="9" id="KW-1185">Reference proteome</keyword>
<dbReference type="InterPro" id="IPR039425">
    <property type="entry name" value="RNA_pol_sigma-70-like"/>
</dbReference>
<dbReference type="GO" id="GO:0003677">
    <property type="term" value="F:DNA binding"/>
    <property type="evidence" value="ECO:0007669"/>
    <property type="project" value="UniProtKB-KW"/>
</dbReference>
<dbReference type="InterPro" id="IPR014284">
    <property type="entry name" value="RNA_pol_sigma-70_dom"/>
</dbReference>
<keyword evidence="4" id="KW-0238">DNA-binding</keyword>
<dbReference type="InterPro" id="IPR013324">
    <property type="entry name" value="RNA_pol_sigma_r3/r4-like"/>
</dbReference>
<dbReference type="Pfam" id="PF08281">
    <property type="entry name" value="Sigma70_r4_2"/>
    <property type="match status" value="1"/>
</dbReference>
<sequence>MNEKTTVRKLSVEEEQQVLLRAREGDRAALGELYLLHHPYVLAHARRFLHDPGSSEDLVQDAFVATCEAIRRGKGPKFSFGHYWMTAIRSIALQKNTKSAREVLSGGIEDYVTDLAEDLPVEDTGAVDAFLTLPERRRKAIWLRAVQGVSVKEAATAMDLSPAAFSVLYYRAKEEMRLSFLLTVDVAKLPEACRPFFAMLPALVRNSLRGAKAKRLQDHLSICDSCREQEQSMLAVASRFVAVLPLLAVIPSAPDPAAAAAQTTAGAKSATAWPLRAKLLAGVAGSAVAVTAVVVAISLSGSGGSGTAAQSSGGEAETLVAQVVGSEGACAVHFVPGSQASSRFIASNETGGSCTIGIRFDGETVRHPLEVQKYEIIMAPRTGIYSFSVEAPEQTVARDFEVQAGEETK</sequence>
<dbReference type="RefSeq" id="WP_166292727.1">
    <property type="nucleotide sequence ID" value="NZ_CP049863.1"/>
</dbReference>
<proteinExistence type="inferred from homology"/>
<dbReference type="NCBIfam" id="TIGR02937">
    <property type="entry name" value="sigma70-ECF"/>
    <property type="match status" value="1"/>
</dbReference>
<dbReference type="PANTHER" id="PTHR43133:SF8">
    <property type="entry name" value="RNA POLYMERASE SIGMA FACTOR HI_1459-RELATED"/>
    <property type="match status" value="1"/>
</dbReference>
<keyword evidence="5" id="KW-0804">Transcription</keyword>
<evidence type="ECO:0000259" key="7">
    <source>
        <dbReference type="Pfam" id="PF08281"/>
    </source>
</evidence>
<dbReference type="GO" id="GO:0006352">
    <property type="term" value="P:DNA-templated transcription initiation"/>
    <property type="evidence" value="ECO:0007669"/>
    <property type="project" value="InterPro"/>
</dbReference>
<dbReference type="AlphaFoldDB" id="A0A6G7XIF1"/>
<evidence type="ECO:0000259" key="6">
    <source>
        <dbReference type="Pfam" id="PF04542"/>
    </source>
</evidence>
<dbReference type="InterPro" id="IPR013249">
    <property type="entry name" value="RNA_pol_sigma70_r4_t2"/>
</dbReference>
<feature type="domain" description="RNA polymerase sigma-70 region 2" evidence="6">
    <location>
        <begin position="33"/>
        <end position="94"/>
    </location>
</feature>
<dbReference type="Pfam" id="PF04542">
    <property type="entry name" value="Sigma70_r2"/>
    <property type="match status" value="1"/>
</dbReference>
<evidence type="ECO:0000256" key="2">
    <source>
        <dbReference type="ARBA" id="ARBA00023015"/>
    </source>
</evidence>
<dbReference type="EMBL" id="CP049863">
    <property type="protein sequence ID" value="QIK64394.1"/>
    <property type="molecule type" value="Genomic_DNA"/>
</dbReference>